<dbReference type="GO" id="GO:0006310">
    <property type="term" value="P:DNA recombination"/>
    <property type="evidence" value="ECO:0007669"/>
    <property type="project" value="InterPro"/>
</dbReference>
<comment type="caution">
    <text evidence="1">The sequence shown here is derived from an EMBL/GenBank/DDBJ whole genome shotgun (WGS) entry which is preliminary data.</text>
</comment>
<evidence type="ECO:0000313" key="1">
    <source>
        <dbReference type="EMBL" id="GAG46251.1"/>
    </source>
</evidence>
<dbReference type="InterPro" id="IPR036614">
    <property type="entry name" value="RusA-like_sf"/>
</dbReference>
<proteinExistence type="predicted"/>
<dbReference type="Gene3D" id="3.30.1330.70">
    <property type="entry name" value="Holliday junction resolvase RusA"/>
    <property type="match status" value="1"/>
</dbReference>
<protein>
    <submittedName>
        <fullName evidence="1">Uncharacterized protein</fullName>
    </submittedName>
</protein>
<organism evidence="1">
    <name type="scientific">marine sediment metagenome</name>
    <dbReference type="NCBI Taxonomy" id="412755"/>
    <lineage>
        <taxon>unclassified sequences</taxon>
        <taxon>metagenomes</taxon>
        <taxon>ecological metagenomes</taxon>
    </lineage>
</organism>
<dbReference type="EMBL" id="BARS01055495">
    <property type="protein sequence ID" value="GAG46251.1"/>
    <property type="molecule type" value="Genomic_DNA"/>
</dbReference>
<name>X0ZCY5_9ZZZZ</name>
<dbReference type="GO" id="GO:0006281">
    <property type="term" value="P:DNA repair"/>
    <property type="evidence" value="ECO:0007669"/>
    <property type="project" value="InterPro"/>
</dbReference>
<dbReference type="GO" id="GO:0000287">
    <property type="term" value="F:magnesium ion binding"/>
    <property type="evidence" value="ECO:0007669"/>
    <property type="project" value="InterPro"/>
</dbReference>
<sequence>MYRLEMNFRRLPDTQADVVTWKQRSAERKLWHKEVYWEARQQHLIPKTPLTRVSVRGVRFSNKMPDRCNLWYSFKAIVDGLTKAGIIADDNPWILLHEDYDWMFVKDNRQFGVRLVVEELATDWQLPARCQGHNECPVCCKDTPP</sequence>
<reference evidence="1" key="1">
    <citation type="journal article" date="2014" name="Front. Microbiol.">
        <title>High frequency of phylogenetically diverse reductive dehalogenase-homologous genes in deep subseafloor sedimentary metagenomes.</title>
        <authorList>
            <person name="Kawai M."/>
            <person name="Futagami T."/>
            <person name="Toyoda A."/>
            <person name="Takaki Y."/>
            <person name="Nishi S."/>
            <person name="Hori S."/>
            <person name="Arai W."/>
            <person name="Tsubouchi T."/>
            <person name="Morono Y."/>
            <person name="Uchiyama I."/>
            <person name="Ito T."/>
            <person name="Fujiyama A."/>
            <person name="Inagaki F."/>
            <person name="Takami H."/>
        </authorList>
    </citation>
    <scope>NUCLEOTIDE SEQUENCE</scope>
    <source>
        <strain evidence="1">Expedition CK06-06</strain>
    </source>
</reference>
<dbReference type="SUPFAM" id="SSF103084">
    <property type="entry name" value="Holliday junction resolvase RusA"/>
    <property type="match status" value="1"/>
</dbReference>
<gene>
    <name evidence="1" type="ORF">S01H1_81934</name>
</gene>
<dbReference type="AlphaFoldDB" id="X0ZCY5"/>
<accession>X0ZCY5</accession>